<gene>
    <name evidence="3" type="ORF">KDN34_11105</name>
</gene>
<proteinExistence type="predicted"/>
<dbReference type="GO" id="GO:0008168">
    <property type="term" value="F:methyltransferase activity"/>
    <property type="evidence" value="ECO:0007669"/>
    <property type="project" value="UniProtKB-KW"/>
</dbReference>
<organism evidence="3 4">
    <name type="scientific">Shewanella yunxiaonensis</name>
    <dbReference type="NCBI Taxonomy" id="2829809"/>
    <lineage>
        <taxon>Bacteria</taxon>
        <taxon>Pseudomonadati</taxon>
        <taxon>Pseudomonadota</taxon>
        <taxon>Gammaproteobacteria</taxon>
        <taxon>Alteromonadales</taxon>
        <taxon>Shewanellaceae</taxon>
        <taxon>Shewanella</taxon>
    </lineage>
</organism>
<dbReference type="Pfam" id="PF08242">
    <property type="entry name" value="Methyltransf_12"/>
    <property type="match status" value="1"/>
</dbReference>
<dbReference type="Gene3D" id="3.40.50.150">
    <property type="entry name" value="Vaccinia Virus protein VP39"/>
    <property type="match status" value="1"/>
</dbReference>
<protein>
    <submittedName>
        <fullName evidence="3">Class I SAM-dependent methyltransferase</fullName>
    </submittedName>
</protein>
<dbReference type="PANTHER" id="PTHR43861">
    <property type="entry name" value="TRANS-ACONITATE 2-METHYLTRANSFERASE-RELATED"/>
    <property type="match status" value="1"/>
</dbReference>
<reference evidence="3 4" key="1">
    <citation type="submission" date="2021-04" db="EMBL/GenBank/DDBJ databases">
        <title>Novel species identification of genus Shewanella.</title>
        <authorList>
            <person name="Liu G."/>
        </authorList>
    </citation>
    <scope>NUCLEOTIDE SEQUENCE [LARGE SCALE GENOMIC DNA]</scope>
    <source>
        <strain evidence="3 4">FJAT-54481</strain>
    </source>
</reference>
<keyword evidence="1" id="KW-0808">Transferase</keyword>
<feature type="domain" description="Methyltransferase type 12" evidence="2">
    <location>
        <begin position="42"/>
        <end position="147"/>
    </location>
</feature>
<sequence length="207" mass="23355">MSNDIYQHNADSFFKQYESVTSEQVHAFWLPELDKRAIGTALDVGAGSGRDAKFLAAKGWRVIAVEPANSLRELAIKSEHLSEIYKSQTYLPIDWIADTLPNLSLIKVLNLRYDLILLSAVLMHLNQHEQQQALNNLSYLLNIGGILVMTLRVGEFSDGRIAYPIDVEKLIAHAEMQHLKLLTKSQLVTDQLGRSNVTWQTIVLTKE</sequence>
<accession>A0ABX7YPY5</accession>
<evidence type="ECO:0000259" key="2">
    <source>
        <dbReference type="Pfam" id="PF08242"/>
    </source>
</evidence>
<evidence type="ECO:0000313" key="3">
    <source>
        <dbReference type="EMBL" id="QUN04797.1"/>
    </source>
</evidence>
<name>A0ABX7YPY5_9GAMM</name>
<dbReference type="SUPFAM" id="SSF53335">
    <property type="entry name" value="S-adenosyl-L-methionine-dependent methyltransferases"/>
    <property type="match status" value="1"/>
</dbReference>
<evidence type="ECO:0000256" key="1">
    <source>
        <dbReference type="ARBA" id="ARBA00022679"/>
    </source>
</evidence>
<dbReference type="PANTHER" id="PTHR43861:SF3">
    <property type="entry name" value="PUTATIVE (AFU_ORTHOLOGUE AFUA_2G14390)-RELATED"/>
    <property type="match status" value="1"/>
</dbReference>
<dbReference type="CDD" id="cd02440">
    <property type="entry name" value="AdoMet_MTases"/>
    <property type="match status" value="1"/>
</dbReference>
<dbReference type="EMBL" id="CP073587">
    <property type="protein sequence ID" value="QUN04797.1"/>
    <property type="molecule type" value="Genomic_DNA"/>
</dbReference>
<keyword evidence="3" id="KW-0489">Methyltransferase</keyword>
<evidence type="ECO:0000313" key="4">
    <source>
        <dbReference type="Proteomes" id="UP000679575"/>
    </source>
</evidence>
<dbReference type="Proteomes" id="UP000679575">
    <property type="component" value="Chromosome"/>
</dbReference>
<dbReference type="InterPro" id="IPR013217">
    <property type="entry name" value="Methyltransf_12"/>
</dbReference>
<dbReference type="GO" id="GO:0032259">
    <property type="term" value="P:methylation"/>
    <property type="evidence" value="ECO:0007669"/>
    <property type="project" value="UniProtKB-KW"/>
</dbReference>
<keyword evidence="4" id="KW-1185">Reference proteome</keyword>
<dbReference type="RefSeq" id="WP_212593850.1">
    <property type="nucleotide sequence ID" value="NZ_CP073587.1"/>
</dbReference>
<dbReference type="InterPro" id="IPR029063">
    <property type="entry name" value="SAM-dependent_MTases_sf"/>
</dbReference>